<dbReference type="RefSeq" id="XP_044985753.1">
    <property type="nucleotide sequence ID" value="XM_045129818.1"/>
</dbReference>
<dbReference type="GeneID" id="123453054"/>
<keyword evidence="3" id="KW-1185">Reference proteome</keyword>
<name>A0A8I6XYT9_HORVV</name>
<proteinExistence type="predicted"/>
<feature type="region of interest" description="Disordered" evidence="1">
    <location>
        <begin position="356"/>
        <end position="383"/>
    </location>
</feature>
<accession>A0A8I6XYT9</accession>
<organism evidence="2 3">
    <name type="scientific">Hordeum vulgare subsp. vulgare</name>
    <name type="common">Domesticated barley</name>
    <dbReference type="NCBI Taxonomy" id="112509"/>
    <lineage>
        <taxon>Eukaryota</taxon>
        <taxon>Viridiplantae</taxon>
        <taxon>Streptophyta</taxon>
        <taxon>Embryophyta</taxon>
        <taxon>Tracheophyta</taxon>
        <taxon>Spermatophyta</taxon>
        <taxon>Magnoliopsida</taxon>
        <taxon>Liliopsida</taxon>
        <taxon>Poales</taxon>
        <taxon>Poaceae</taxon>
        <taxon>BOP clade</taxon>
        <taxon>Pooideae</taxon>
        <taxon>Triticodae</taxon>
        <taxon>Triticeae</taxon>
        <taxon>Hordeinae</taxon>
        <taxon>Hordeum</taxon>
    </lineage>
</organism>
<dbReference type="KEGG" id="hvg:123453054"/>
<reference evidence="2" key="2">
    <citation type="submission" date="2020-10" db="EMBL/GenBank/DDBJ databases">
        <authorList>
            <person name="Scholz U."/>
            <person name="Mascher M."/>
            <person name="Fiebig A."/>
        </authorList>
    </citation>
    <scope>NUCLEOTIDE SEQUENCE [LARGE SCALE GENOMIC DNA]</scope>
    <source>
        <strain evidence="2">cv. Morex</strain>
    </source>
</reference>
<dbReference type="AlphaFoldDB" id="A0A8I6XYT9"/>
<evidence type="ECO:0000313" key="2">
    <source>
        <dbReference type="EnsemblPlants" id="HORVU.MOREX.r3.5HG0526500.1"/>
    </source>
</evidence>
<reference evidence="2" key="3">
    <citation type="submission" date="2022-01" db="UniProtKB">
        <authorList>
            <consortium name="EnsemblPlants"/>
        </authorList>
    </citation>
    <scope>IDENTIFICATION</scope>
    <source>
        <strain evidence="2">subsp. vulgare</strain>
    </source>
</reference>
<dbReference type="Gramene" id="HORVU.MOREX.r2.5HG0437860.1">
    <property type="protein sequence ID" value="HORVU.MOREX.r2.5HG0437860.1"/>
    <property type="gene ID" value="HORVU.MOREX.r2.5HG0437860"/>
</dbReference>
<sequence length="438" mass="48912">MRAASVPRYSSGDGAEAVFLGDGGVNVDPEAITEEDSLVGGGDSNSNSVDCLHGSYSSSLSLHGVRVDDEHSALENSSRPPSHINILTPKDVVPIEMARSRFLDIIIDHFIGQNAIEVAEPSLYDSILASNRINKRKQQEVRYEGDPRFALPLMYIANLYESLVSDVDARLASWIGSREKTMGVALEAAGGLYRKLTQKFPKKGNCSFRRRELATSNATKTKFPELVVQEEKRIRFVVINGLVIIERPNNMRMQDAEWFKRLTGRNEVAISSRDYKFYSARHKYRRTPQPVFDIPGTSVLSEDETSPLVCSSEFRPPFEMQNQHELSSKRHIEQIESQPYLHFLDQGEHGAIQQNQHASQFPTIHPCASSSHLSDNPQQHQSYLSPHLSSMQAGHSHPGGRLNILPSRPAKFCDECGSPYLRATSKFCSECGTKRLGI</sequence>
<dbReference type="Proteomes" id="UP000011116">
    <property type="component" value="Chromosome 5H"/>
</dbReference>
<dbReference type="InterPro" id="IPR026319">
    <property type="entry name" value="ZC2HC1A/B-like"/>
</dbReference>
<dbReference type="EnsemblPlants" id="HORVU.MOREX.r3.5HG0526500.1">
    <property type="protein sequence ID" value="HORVU.MOREX.r3.5HG0526500.1"/>
    <property type="gene ID" value="HORVU.MOREX.r3.5HG0526500"/>
</dbReference>
<protein>
    <submittedName>
        <fullName evidence="2">Uncharacterized protein</fullName>
    </submittedName>
</protein>
<dbReference type="OrthoDB" id="1914234at2759"/>
<evidence type="ECO:0000256" key="1">
    <source>
        <dbReference type="SAM" id="MobiDB-lite"/>
    </source>
</evidence>
<dbReference type="Gramene" id="HORVU.MOREX.r3.5HG0526500.1">
    <property type="protein sequence ID" value="HORVU.MOREX.r3.5HG0526500.1"/>
    <property type="gene ID" value="HORVU.MOREX.r3.5HG0526500"/>
</dbReference>
<reference evidence="3" key="1">
    <citation type="journal article" date="2012" name="Nature">
        <title>A physical, genetic and functional sequence assembly of the barley genome.</title>
        <authorList>
            <consortium name="The International Barley Genome Sequencing Consortium"/>
            <person name="Mayer K.F."/>
            <person name="Waugh R."/>
            <person name="Brown J.W."/>
            <person name="Schulman A."/>
            <person name="Langridge P."/>
            <person name="Platzer M."/>
            <person name="Fincher G.B."/>
            <person name="Muehlbauer G.J."/>
            <person name="Sato K."/>
            <person name="Close T.J."/>
            <person name="Wise R.P."/>
            <person name="Stein N."/>
        </authorList>
    </citation>
    <scope>NUCLEOTIDE SEQUENCE [LARGE SCALE GENOMIC DNA]</scope>
    <source>
        <strain evidence="3">cv. Morex</strain>
    </source>
</reference>
<evidence type="ECO:0000313" key="3">
    <source>
        <dbReference type="Proteomes" id="UP000011116"/>
    </source>
</evidence>
<gene>
    <name evidence="2" type="primary">LOC123453054</name>
</gene>
<dbReference type="PANTHER" id="PTHR13555">
    <property type="entry name" value="C2H2 ZINC FINGER CGI-62-RELATED"/>
    <property type="match status" value="1"/>
</dbReference>
<dbReference type="PANTHER" id="PTHR13555:SF36">
    <property type="entry name" value="ZINC FINGER C2HC DOMAIN-CONTAINING PROTEIN 1B"/>
    <property type="match status" value="1"/>
</dbReference>